<dbReference type="NCBIfam" id="TIGR01733">
    <property type="entry name" value="AA-adenyl-dom"/>
    <property type="match status" value="2"/>
</dbReference>
<evidence type="ECO:0000256" key="6">
    <source>
        <dbReference type="ARBA" id="ARBA00022598"/>
    </source>
</evidence>
<feature type="domain" description="Carrier" evidence="9">
    <location>
        <begin position="2416"/>
        <end position="2491"/>
    </location>
</feature>
<dbReference type="Gene3D" id="3.30.300.30">
    <property type="match status" value="3"/>
</dbReference>
<dbReference type="InterPro" id="IPR009081">
    <property type="entry name" value="PP-bd_ACP"/>
</dbReference>
<dbReference type="InterPro" id="IPR025714">
    <property type="entry name" value="Methyltranfer_dom"/>
</dbReference>
<dbReference type="Proteomes" id="UP000274772">
    <property type="component" value="Chromosome"/>
</dbReference>
<proteinExistence type="inferred from homology"/>
<keyword evidence="4" id="KW-0596">Phosphopantetheine</keyword>
<name>A0ABM7FSW2_9STAP</name>
<sequence>MLTKETIKAELKNEINTFFNNQAKIEEDASLIKLGLESLQVMKIHSRWMKAGYDISFSDMMSNPTIDCWSEIIFESQRKTKKEIDKPNIDSSKPFELTDVQYAYWIGRNRNEPLGGIGCHGYLEIDTGLLDLDKLDKAWKRLFELHPMLKARFTEEGLQQILDEPYYKNVLVHDYRNQLDIQKLINNLRTKFSHRMMQIDKGEVVCLQYVIIDNYKAKLIFDIDLLVCDVHSFKIILNDLACAYLDINSDQLHKEYWHFSEYLAYQTKQKEQIEKEAKQYWEKEIDEIPEPPKLPYLKEFNCVSSPTFKRRSMSLNQNQLEKLKELSKKADVTLSMIMLTLYARTIAKWSQNKSFILNIPVFDRDPNIDIKNNVADFTNILLLDIDMRYSTTLTEDAKRIQKQFHRRMKYIDYSGIKVIRDLQKQRGKQFLSPIVFSSNLGEDLLNDTFIKTFGDISYMISQTPQACLDFQLFNKSEGLYIVWDSIDELFPQGLLDDMFLYFEQEINYCLNNEFIKSDNHYTLGMERRQNKIKEFIINQRSDSTLIELFMDTVKNHPQNYALINGVTDEKTTYKMLKERVLQIAAALQKQGLQPGKSVAVDLPKGVDFVASILAIMLNGSSYVPIGQHQPIQRIERILSHEHITHVICYSTKYNRKDFDEKTIINIKNINSSYKNFSVMPPKSSDTAYIIFTSGSTGEPKGVEITHEQVLNTLYSVQDKCNLSCKDIVMNVSQFDFDLSVFDIFSPLIQGATMCYVNEDYWRDGNKWLEIIQKYPITIWNSVPTLFQMLLENMEYYKVIDIDMKYVLLSGDWIDVGLPKRMKKVFQNSKMIAMGGATEASIWSNYVEIVDRVPDSWMTIPYGKPLPNQLYRIVNNKGKDVNDYEVGELWIGGISVAKGYYDMPNLTNQRFVMKDGLRWYKTGDKGRFWRDDTIEFLGRMDYQISLRGHRIEPEEIDSTLRSIRGIDQSITVSSKINEKHQLSSFITLEMGELLQNSIVDRVASFKPYQIQNFINNIPFDVNSYKAVTQVMDMLLKKYLKSLLNDIEKSKVLPQYNALVNKWIDIYRTISFDDKKILKTNKGLLNKINDVILPFKENALSIVYGDKEATDLLIDEKLPQMYTLLNLLETGKWINETVVAVFNQLVSRENNKKSILVYGNQGLQTMMQMINDTQNNWTYVDSSLFYLNKLENQIKEKIVCQVDTLDLKKVARDKKFDVIILNNELHRVENLDYILKCLKNSLKPGGIIIVSELTKTLNIQYLTTILLNDFRINKSLDLLLDNKEWIEKFENSPLYLRGVVTDQNGIGGGYIYILQNEEAYSLNDENLKHELESKLPYYMIPTNIFQLDNLPITFNGKINRSNLMSHIDNETSKDALIQEERQKNMFEIRLSKIWEKLLNKSPILKDDFFQLGGDSLLATQLRNEIQSEFNITLNLEEIFNYHNLKQMAEIIERKSLNRHKTEIINIIDQNLYEPFPLTEVQQAYILGRNNAFEYSDVTSHCYFELETDRLDKKRLELAWNKLIKKHLSLRTVIRKDNLSQIVLEHVEPYHIEYFDFTHKLNIEDEIFKVREQLEHQNFNPYQWPSFDIKYLDLPKKQGRICISFDNLFFDGYSMFQLFREWQHFYTNPNDTVQFNESTFRSYVLSQEEYKKTDIYKKDLAYWKEKLPCIHEKPDLNINHKIKTHRFNRNYKLLNKLSWSKIKDNAKYYGVTPASILMSVYAETLARWSKSQKFTINLTRFERLPFCKDVDNLIGDFTTLTLLPVDVTQGKSFIERTINVQTELREVISHTSVSGVTVQRLMSKKNNSQVSMPVVFTSGLGVNNNKNHESIGRIKYGLSQTPQVWMDLQVFEDEQGLNISLDSIKGLFEPGMIDDMFESYYQTLEQLSENREIWESEQSNIIKLTPSSHGIKKCKKHRLEFLGHTLLEGFDYQVKRKPNQIAVIDQHRKLTYKEIDLYANGVAQKLKDSGIVKRDVVAIISDQTYAQIVAIIATLKIGAIFVPLSKEHPLTRNQKITKQAKIKCIIANEDFQDDTYADVPVIRFNHNKLEHITTNTIKPDDIAYIIYTSGTTGTPKGVAIQHSSVMNTILAVNEKIKAKSKDKTIMISQMTFDLAIYDIFSMFQVGGSVVVLSEKDRLNPEKITQIVETHKVTIWNSVPALFKLFLDYIEKLDQRTLSIKKVLLSGDWIHKNLYKVAKEVLNPQLIFYGLGGATEASIWSNSFDLALLKESDSSVPYGHPLANQRMYILNSQLNECPIGVIGDLYIAGEGLAECYWNDATKTKHSFFFHSKLNERLYKTGDTAMVRHDGQIIFMGREDNQVKLNGYRIELGEIEQSLKQITEIKDALVLLDNQLIAFYILKEPVEREYIENELRKKLPSYMIPKIYHKIIKFPLTINGKVDCKRLLKDVKATNNIEVKREFNDLDKKLKNMMVRLLKIKDIKLGDDFFKLGGDSLKALQLIQLIKEELSINLTLKELFNHPKLYELSNYIKDNIQAEVEEGEI</sequence>
<dbReference type="NCBIfam" id="NF003417">
    <property type="entry name" value="PRK04813.1"/>
    <property type="match status" value="4"/>
</dbReference>
<dbReference type="PROSITE" id="PS50075">
    <property type="entry name" value="CARRIER"/>
    <property type="match status" value="2"/>
</dbReference>
<evidence type="ECO:0000256" key="4">
    <source>
        <dbReference type="ARBA" id="ARBA00022450"/>
    </source>
</evidence>
<evidence type="ECO:0000256" key="5">
    <source>
        <dbReference type="ARBA" id="ARBA00022553"/>
    </source>
</evidence>
<reference evidence="10 11" key="1">
    <citation type="submission" date="2018-05" db="EMBL/GenBank/DDBJ databases">
        <title>Complete genome sequencing of three human clinical isolates of Staphylococcus caprae reveals virulence factors similar to those of S. epidermidis and S. capitis.</title>
        <authorList>
            <person name="Watanabe S."/>
            <person name="Cui L."/>
        </authorList>
    </citation>
    <scope>NUCLEOTIDE SEQUENCE [LARGE SCALE GENOMIC DNA]</scope>
    <source>
        <strain evidence="10 11">JMUB590</strain>
    </source>
</reference>
<dbReference type="InterPro" id="IPR001242">
    <property type="entry name" value="Condensation_dom"/>
</dbReference>
<evidence type="ECO:0000256" key="8">
    <source>
        <dbReference type="ARBA" id="ARBA00032875"/>
    </source>
</evidence>
<dbReference type="InterPro" id="IPR029063">
    <property type="entry name" value="SAM-dependent_MTases_sf"/>
</dbReference>
<dbReference type="Pfam" id="PF13847">
    <property type="entry name" value="Methyltransf_31"/>
    <property type="match status" value="1"/>
</dbReference>
<dbReference type="InterPro" id="IPR057737">
    <property type="entry name" value="Condensation_MtbB-like"/>
</dbReference>
<dbReference type="CDD" id="cd19535">
    <property type="entry name" value="Cyc_NRPS"/>
    <property type="match status" value="2"/>
</dbReference>
<dbReference type="SUPFAM" id="SSF47336">
    <property type="entry name" value="ACP-like"/>
    <property type="match status" value="3"/>
</dbReference>
<dbReference type="InterPro" id="IPR036736">
    <property type="entry name" value="ACP-like_sf"/>
</dbReference>
<evidence type="ECO:0000259" key="9">
    <source>
        <dbReference type="PROSITE" id="PS50075"/>
    </source>
</evidence>
<organism evidence="10 11">
    <name type="scientific">Staphylococcus caprae</name>
    <dbReference type="NCBI Taxonomy" id="29380"/>
    <lineage>
        <taxon>Bacteria</taxon>
        <taxon>Bacillati</taxon>
        <taxon>Bacillota</taxon>
        <taxon>Bacilli</taxon>
        <taxon>Bacillales</taxon>
        <taxon>Staphylococcaceae</taxon>
        <taxon>Staphylococcus</taxon>
    </lineage>
</organism>
<dbReference type="SMART" id="SM00823">
    <property type="entry name" value="PKS_PP"/>
    <property type="match status" value="2"/>
</dbReference>
<dbReference type="Gene3D" id="3.30.559.10">
    <property type="entry name" value="Chloramphenicol acetyltransferase-like domain"/>
    <property type="match status" value="2"/>
</dbReference>
<dbReference type="InterPro" id="IPR045851">
    <property type="entry name" value="AMP-bd_C_sf"/>
</dbReference>
<evidence type="ECO:0000256" key="3">
    <source>
        <dbReference type="ARBA" id="ARBA00017625"/>
    </source>
</evidence>
<dbReference type="Pfam" id="PF00668">
    <property type="entry name" value="Condensation"/>
    <property type="match status" value="2"/>
</dbReference>
<dbReference type="Gene3D" id="1.10.1200.10">
    <property type="entry name" value="ACP-like"/>
    <property type="match status" value="3"/>
</dbReference>
<evidence type="ECO:0000256" key="2">
    <source>
        <dbReference type="ARBA" id="ARBA00006432"/>
    </source>
</evidence>
<dbReference type="Pfam" id="PF00550">
    <property type="entry name" value="PP-binding"/>
    <property type="match status" value="2"/>
</dbReference>
<dbReference type="SUPFAM" id="SSF53335">
    <property type="entry name" value="S-adenosyl-L-methionine-dependent methyltransferases"/>
    <property type="match status" value="1"/>
</dbReference>
<dbReference type="CDD" id="cd02440">
    <property type="entry name" value="AdoMet_MTases"/>
    <property type="match status" value="1"/>
</dbReference>
<dbReference type="Gene3D" id="3.30.559.30">
    <property type="entry name" value="Nonribosomal peptide synthetase, condensation domain"/>
    <property type="match status" value="2"/>
</dbReference>
<gene>
    <name evidence="10" type="ORF">JMUB590_0095</name>
</gene>
<dbReference type="EMBL" id="AP018586">
    <property type="protein sequence ID" value="BBD91205.1"/>
    <property type="molecule type" value="Genomic_DNA"/>
</dbReference>
<dbReference type="PANTHER" id="PTHR45527">
    <property type="entry name" value="NONRIBOSOMAL PEPTIDE SYNTHETASE"/>
    <property type="match status" value="1"/>
</dbReference>
<evidence type="ECO:0000256" key="7">
    <source>
        <dbReference type="ARBA" id="ARBA00023194"/>
    </source>
</evidence>
<dbReference type="Pfam" id="PF00501">
    <property type="entry name" value="AMP-binding"/>
    <property type="match status" value="2"/>
</dbReference>
<dbReference type="InterPro" id="IPR023213">
    <property type="entry name" value="CAT-like_dom_sf"/>
</dbReference>
<comment type="cofactor">
    <cofactor evidence="1">
        <name>pantetheine 4'-phosphate</name>
        <dbReference type="ChEBI" id="CHEBI:47942"/>
    </cofactor>
</comment>
<keyword evidence="6" id="KW-0436">Ligase</keyword>
<dbReference type="RefSeq" id="WP_126501870.1">
    <property type="nucleotide sequence ID" value="NZ_AP018586.1"/>
</dbReference>
<feature type="domain" description="Carrier" evidence="9">
    <location>
        <begin position="1379"/>
        <end position="1453"/>
    </location>
</feature>
<dbReference type="GeneID" id="58049881"/>
<comment type="similarity">
    <text evidence="2">Belongs to the ATP-dependent AMP-binding enzyme family.</text>
</comment>
<keyword evidence="11" id="KW-1185">Reference proteome</keyword>
<dbReference type="InterPro" id="IPR010071">
    <property type="entry name" value="AA_adenyl_dom"/>
</dbReference>
<dbReference type="InterPro" id="IPR020806">
    <property type="entry name" value="PKS_PP-bd"/>
</dbReference>
<dbReference type="PROSITE" id="PS00455">
    <property type="entry name" value="AMP_BINDING"/>
    <property type="match status" value="2"/>
</dbReference>
<dbReference type="Gene3D" id="3.40.50.150">
    <property type="entry name" value="Vaccinia Virus protein VP39"/>
    <property type="match status" value="1"/>
</dbReference>
<dbReference type="InterPro" id="IPR000873">
    <property type="entry name" value="AMP-dep_synth/lig_dom"/>
</dbReference>
<dbReference type="InterPro" id="IPR006162">
    <property type="entry name" value="Ppantetheine_attach_site"/>
</dbReference>
<dbReference type="InterPro" id="IPR020845">
    <property type="entry name" value="AMP-binding_CS"/>
</dbReference>
<evidence type="ECO:0000313" key="10">
    <source>
        <dbReference type="EMBL" id="BBD91205.1"/>
    </source>
</evidence>
<dbReference type="Gene3D" id="3.40.50.12780">
    <property type="entry name" value="N-terminal domain of ligase-like"/>
    <property type="match status" value="2"/>
</dbReference>
<dbReference type="SUPFAM" id="SSF56801">
    <property type="entry name" value="Acetyl-CoA synthetase-like"/>
    <property type="match status" value="2"/>
</dbReference>
<dbReference type="InterPro" id="IPR042099">
    <property type="entry name" value="ANL_N_sf"/>
</dbReference>
<dbReference type="SUPFAM" id="SSF52777">
    <property type="entry name" value="CoA-dependent acyltransferases"/>
    <property type="match status" value="4"/>
</dbReference>
<dbReference type="PANTHER" id="PTHR45527:SF10">
    <property type="entry name" value="PYOCHELIN SYNTHASE PCHF"/>
    <property type="match status" value="1"/>
</dbReference>
<evidence type="ECO:0000313" key="11">
    <source>
        <dbReference type="Proteomes" id="UP000274772"/>
    </source>
</evidence>
<dbReference type="PROSITE" id="PS00012">
    <property type="entry name" value="PHOSPHOPANTETHEINE"/>
    <property type="match status" value="2"/>
</dbReference>
<keyword evidence="5" id="KW-0597">Phosphoprotein</keyword>
<keyword evidence="7" id="KW-0045">Antibiotic biosynthesis</keyword>
<evidence type="ECO:0000256" key="1">
    <source>
        <dbReference type="ARBA" id="ARBA00001957"/>
    </source>
</evidence>
<protein>
    <recommendedName>
        <fullName evidence="3">Putative long chain fatty acid-CoA ligase VraA</fullName>
    </recommendedName>
    <alternativeName>
        <fullName evidence="8">Acyl-CoA synthetase</fullName>
    </alternativeName>
</protein>
<accession>A0ABM7FSW2</accession>